<feature type="transmembrane region" description="Helical" evidence="1">
    <location>
        <begin position="21"/>
        <end position="41"/>
    </location>
</feature>
<dbReference type="EMBL" id="BMZB01000001">
    <property type="protein sequence ID" value="GGZ27853.1"/>
    <property type="molecule type" value="Genomic_DNA"/>
</dbReference>
<organism evidence="2 3">
    <name type="scientific">Asticcacaulis endophyticus</name>
    <dbReference type="NCBI Taxonomy" id="1395890"/>
    <lineage>
        <taxon>Bacteria</taxon>
        <taxon>Pseudomonadati</taxon>
        <taxon>Pseudomonadota</taxon>
        <taxon>Alphaproteobacteria</taxon>
        <taxon>Caulobacterales</taxon>
        <taxon>Caulobacteraceae</taxon>
        <taxon>Asticcacaulis</taxon>
    </lineage>
</organism>
<comment type="caution">
    <text evidence="2">The sequence shown here is derived from an EMBL/GenBank/DDBJ whole genome shotgun (WGS) entry which is preliminary data.</text>
</comment>
<keyword evidence="3" id="KW-1185">Reference proteome</keyword>
<keyword evidence="1" id="KW-0812">Transmembrane</keyword>
<evidence type="ECO:0008006" key="4">
    <source>
        <dbReference type="Google" id="ProtNLM"/>
    </source>
</evidence>
<protein>
    <recommendedName>
        <fullName evidence="4">DUF2125 domain-containing protein</fullName>
    </recommendedName>
</protein>
<dbReference type="InterPro" id="IPR018666">
    <property type="entry name" value="DUF2125"/>
</dbReference>
<sequence length="355" mass="38720">MTDDTLIAAETPKKAPTKWGLAWPFLIVLIALGLWSAYWIYMARQVETNLTAHREALIRAGYHVQYDPVSVRGYPFRMFMEFKKVEVVAPSGKGFAAPVIAAEANAYALDKWVMVAEKGLTLLRGRHEGLDLGQVTVTGDALRASVSGLNKPVYDVAIEGLNPVFVSSDPARPFALNGAERFEAYLRPNAKTADMADILVRITGAKGDPLSLAGKIGQTKPFTLHWEASVNHLSQFKGVDWGQSVEAWQKGGGALSAMKSSLKIEELNLFLESDLMSVDSNRRLNGQLKLEISGSGDPFGFLLSTGLIDAQYEPLARPLVGVRMVAEKAVVMNFEFRDGGTYTGPLKVSDAPKVF</sequence>
<gene>
    <name evidence="2" type="ORF">GCM10011273_11960</name>
</gene>
<dbReference type="RefSeq" id="WP_189485476.1">
    <property type="nucleotide sequence ID" value="NZ_BMZB01000001.1"/>
</dbReference>
<name>A0A918PYR7_9CAUL</name>
<evidence type="ECO:0000313" key="2">
    <source>
        <dbReference type="EMBL" id="GGZ27853.1"/>
    </source>
</evidence>
<dbReference type="Proteomes" id="UP000662572">
    <property type="component" value="Unassembled WGS sequence"/>
</dbReference>
<dbReference type="Pfam" id="PF09898">
    <property type="entry name" value="DUF2125"/>
    <property type="match status" value="1"/>
</dbReference>
<accession>A0A918PYR7</accession>
<dbReference type="AlphaFoldDB" id="A0A918PYR7"/>
<keyword evidence="1" id="KW-1133">Transmembrane helix</keyword>
<evidence type="ECO:0000256" key="1">
    <source>
        <dbReference type="SAM" id="Phobius"/>
    </source>
</evidence>
<proteinExistence type="predicted"/>
<keyword evidence="1" id="KW-0472">Membrane</keyword>
<reference evidence="2" key="2">
    <citation type="submission" date="2020-09" db="EMBL/GenBank/DDBJ databases">
        <authorList>
            <person name="Sun Q."/>
            <person name="Kim S."/>
        </authorList>
    </citation>
    <scope>NUCLEOTIDE SEQUENCE</scope>
    <source>
        <strain evidence="2">KCTC 32296</strain>
    </source>
</reference>
<evidence type="ECO:0000313" key="3">
    <source>
        <dbReference type="Proteomes" id="UP000662572"/>
    </source>
</evidence>
<reference evidence="2" key="1">
    <citation type="journal article" date="2014" name="Int. J. Syst. Evol. Microbiol.">
        <title>Complete genome sequence of Corynebacterium casei LMG S-19264T (=DSM 44701T), isolated from a smear-ripened cheese.</title>
        <authorList>
            <consortium name="US DOE Joint Genome Institute (JGI-PGF)"/>
            <person name="Walter F."/>
            <person name="Albersmeier A."/>
            <person name="Kalinowski J."/>
            <person name="Ruckert C."/>
        </authorList>
    </citation>
    <scope>NUCLEOTIDE SEQUENCE</scope>
    <source>
        <strain evidence="2">KCTC 32296</strain>
    </source>
</reference>